<evidence type="ECO:0000313" key="2">
    <source>
        <dbReference type="EMBL" id="TGL51278.1"/>
    </source>
</evidence>
<feature type="transmembrane region" description="Helical" evidence="1">
    <location>
        <begin position="20"/>
        <end position="40"/>
    </location>
</feature>
<keyword evidence="1" id="KW-1133">Transmembrane helix</keyword>
<name>A0A4R9JMV8_9LEPT</name>
<dbReference type="RefSeq" id="WP_135619565.1">
    <property type="nucleotide sequence ID" value="NZ_RQGG01000032.1"/>
</dbReference>
<feature type="transmembrane region" description="Helical" evidence="1">
    <location>
        <begin position="225"/>
        <end position="242"/>
    </location>
</feature>
<feature type="transmembrane region" description="Helical" evidence="1">
    <location>
        <begin position="71"/>
        <end position="88"/>
    </location>
</feature>
<keyword evidence="3" id="KW-1185">Reference proteome</keyword>
<dbReference type="AlphaFoldDB" id="A0A4R9JMV8"/>
<keyword evidence="1" id="KW-0472">Membrane</keyword>
<feature type="transmembrane region" description="Helical" evidence="1">
    <location>
        <begin position="46"/>
        <end position="64"/>
    </location>
</feature>
<dbReference type="EMBL" id="RQGG01000032">
    <property type="protein sequence ID" value="TGL51278.1"/>
    <property type="molecule type" value="Genomic_DNA"/>
</dbReference>
<evidence type="ECO:0000313" key="3">
    <source>
        <dbReference type="Proteomes" id="UP000297609"/>
    </source>
</evidence>
<feature type="transmembrane region" description="Helical" evidence="1">
    <location>
        <begin position="175"/>
        <end position="195"/>
    </location>
</feature>
<feature type="transmembrane region" description="Helical" evidence="1">
    <location>
        <begin position="202"/>
        <end position="219"/>
    </location>
</feature>
<keyword evidence="1" id="KW-0812">Transmembrane</keyword>
<comment type="caution">
    <text evidence="2">The sequence shown here is derived from an EMBL/GenBank/DDBJ whole genome shotgun (WGS) entry which is preliminary data.</text>
</comment>
<accession>A0A4R9JMV8</accession>
<gene>
    <name evidence="2" type="ORF">EHQ59_10230</name>
</gene>
<dbReference type="Proteomes" id="UP000297609">
    <property type="component" value="Unassembled WGS sequence"/>
</dbReference>
<protein>
    <submittedName>
        <fullName evidence="2">Uncharacterized protein</fullName>
    </submittedName>
</protein>
<sequence length="296" mass="33565">MLKNLYILSENSWGIKSSEIFADFFYFLTLVGFLGYALAFISPVPIVPILLVSLVTLIYLGICIRVNQSPYWLGLISQLLLAIILLPTAWFDPILLPIAFIFTYAAHYFLIQNYSIRLSIVSLVFLFVFLLDTAFSLIGYQMRQVYDLQSCLGIVLETSVLPLSLPWISFDPAETIRFVSIAESLGIYVLVGVAWVSFRRTILLSFFLLWALLFFVWGIGSGFSGYHWLLSFASLAFFLQLVPGRNFYGSYYVTLFSFVILLPIAFLVGKMGISAIWVVVVFFLVEALFVRVFLGK</sequence>
<dbReference type="OrthoDB" id="345691at2"/>
<feature type="transmembrane region" description="Helical" evidence="1">
    <location>
        <begin position="118"/>
        <end position="140"/>
    </location>
</feature>
<feature type="transmembrane region" description="Helical" evidence="1">
    <location>
        <begin position="249"/>
        <end position="269"/>
    </location>
</feature>
<organism evidence="2 3">
    <name type="scientific">Leptospira kemamanensis</name>
    <dbReference type="NCBI Taxonomy" id="2484942"/>
    <lineage>
        <taxon>Bacteria</taxon>
        <taxon>Pseudomonadati</taxon>
        <taxon>Spirochaetota</taxon>
        <taxon>Spirochaetia</taxon>
        <taxon>Leptospirales</taxon>
        <taxon>Leptospiraceae</taxon>
        <taxon>Leptospira</taxon>
    </lineage>
</organism>
<feature type="transmembrane region" description="Helical" evidence="1">
    <location>
        <begin position="94"/>
        <end position="111"/>
    </location>
</feature>
<reference evidence="2" key="1">
    <citation type="journal article" date="2019" name="PLoS Negl. Trop. Dis.">
        <title>Revisiting the worldwide diversity of Leptospira species in the environment.</title>
        <authorList>
            <person name="Vincent A.T."/>
            <person name="Schiettekatte O."/>
            <person name="Bourhy P."/>
            <person name="Veyrier F.J."/>
            <person name="Picardeau M."/>
        </authorList>
    </citation>
    <scope>NUCLEOTIDE SEQUENCE [LARGE SCALE GENOMIC DNA]</scope>
    <source>
        <strain evidence="2">201702454</strain>
    </source>
</reference>
<proteinExistence type="predicted"/>
<evidence type="ECO:0000256" key="1">
    <source>
        <dbReference type="SAM" id="Phobius"/>
    </source>
</evidence>
<feature type="transmembrane region" description="Helical" evidence="1">
    <location>
        <begin position="275"/>
        <end position="294"/>
    </location>
</feature>